<dbReference type="KEGG" id="mhl:MHLP_04415"/>
<evidence type="ECO:0000313" key="1">
    <source>
        <dbReference type="EMBL" id="AFO52463.1"/>
    </source>
</evidence>
<dbReference type="STRING" id="1212765.MHLP_04415"/>
<keyword evidence="2" id="KW-1185">Reference proteome</keyword>
<evidence type="ECO:0000313" key="2">
    <source>
        <dbReference type="Proteomes" id="UP000006502"/>
    </source>
</evidence>
<dbReference type="Proteomes" id="UP000006502">
    <property type="component" value="Chromosome"/>
</dbReference>
<proteinExistence type="predicted"/>
<sequence>MIWSIHPGIWGAFFTLATGLTANVVVSSAYQANGGLTLDFDNLSEEIINGTFDPNNEAMKKQYELLLHWRTASTWYIANCKDETKLKGNEKNQKYCLDHKKLFYKAPEVRQATVTTEELQRYFNTGPKI</sequence>
<dbReference type="PATRIC" id="fig|1212765.3.peg.1005"/>
<dbReference type="HOGENOM" id="CLU_157200_0_0_14"/>
<accession>I7BKP5</accession>
<gene>
    <name evidence="1" type="ordered locus">MHLP_04415</name>
</gene>
<dbReference type="EMBL" id="CP003731">
    <property type="protein sequence ID" value="AFO52463.1"/>
    <property type="molecule type" value="Genomic_DNA"/>
</dbReference>
<reference evidence="1 2" key="1">
    <citation type="journal article" date="2012" name="J. Bacteriol.">
        <title>Genome Sequence of "Candidatus Mycoplasma haemolamae" Strain Purdue, a Red Blood Cell Pathogen of Alpacas (Vicugna pacos) and Llamas (Lama glama).</title>
        <authorList>
            <person name="Guimaraes A.M."/>
            <person name="Toth B."/>
            <person name="Santos A.P."/>
            <person name="do Nascimento N.C."/>
            <person name="Kritchevsky J.E."/>
            <person name="Messick J.B."/>
        </authorList>
    </citation>
    <scope>NUCLEOTIDE SEQUENCE [LARGE SCALE GENOMIC DNA]</scope>
    <source>
        <strain evidence="1 2">Purdue</strain>
    </source>
</reference>
<dbReference type="AlphaFoldDB" id="I7BKP5"/>
<reference evidence="2" key="2">
    <citation type="submission" date="2012-07" db="EMBL/GenBank/DDBJ databases">
        <title>Complete genome sequence of 'Candidatus Mycoplasma haemolamae'.</title>
        <authorList>
            <person name="Guimaraes A.M.S."/>
            <person name="Toth B."/>
            <person name="Santos A.P."/>
            <person name="Nascimento N.C."/>
            <person name="Sojka J.E."/>
            <person name="Messick J.B."/>
        </authorList>
    </citation>
    <scope>NUCLEOTIDE SEQUENCE [LARGE SCALE GENOMIC DNA]</scope>
    <source>
        <strain evidence="2">Purdue</strain>
    </source>
</reference>
<organism evidence="1 2">
    <name type="scientific">Mycoplasma haematolamae (strain Purdue)</name>
    <dbReference type="NCBI Taxonomy" id="1212765"/>
    <lineage>
        <taxon>Bacteria</taxon>
        <taxon>Bacillati</taxon>
        <taxon>Mycoplasmatota</taxon>
        <taxon>Mollicutes</taxon>
        <taxon>Mycoplasmataceae</taxon>
        <taxon>Mycoplasma</taxon>
    </lineage>
</organism>
<protein>
    <submittedName>
        <fullName evidence="1">Uncharacterized protein</fullName>
    </submittedName>
</protein>
<name>I7BKP5_MYCHA</name>